<evidence type="ECO:0000256" key="6">
    <source>
        <dbReference type="ARBA" id="ARBA00022723"/>
    </source>
</evidence>
<dbReference type="GO" id="GO:0005886">
    <property type="term" value="C:plasma membrane"/>
    <property type="evidence" value="ECO:0007669"/>
    <property type="project" value="UniProtKB-SubCell"/>
</dbReference>
<keyword evidence="7" id="KW-0732">Signal</keyword>
<organism evidence="16 17">
    <name type="scientific">Nephila pilipes</name>
    <name type="common">Giant wood spider</name>
    <name type="synonym">Nephila maculata</name>
    <dbReference type="NCBI Taxonomy" id="299642"/>
    <lineage>
        <taxon>Eukaryota</taxon>
        <taxon>Metazoa</taxon>
        <taxon>Ecdysozoa</taxon>
        <taxon>Arthropoda</taxon>
        <taxon>Chelicerata</taxon>
        <taxon>Arachnida</taxon>
        <taxon>Araneae</taxon>
        <taxon>Araneomorphae</taxon>
        <taxon>Entelegynae</taxon>
        <taxon>Araneoidea</taxon>
        <taxon>Nephilidae</taxon>
        <taxon>Nephila</taxon>
    </lineage>
</organism>
<evidence type="ECO:0000256" key="4">
    <source>
        <dbReference type="ARBA" id="ARBA00022536"/>
    </source>
</evidence>
<evidence type="ECO:0000256" key="13">
    <source>
        <dbReference type="ARBA" id="ARBA00023180"/>
    </source>
</evidence>
<dbReference type="InterPro" id="IPR000742">
    <property type="entry name" value="EGF"/>
</dbReference>
<evidence type="ECO:0000313" key="17">
    <source>
        <dbReference type="Proteomes" id="UP000887013"/>
    </source>
</evidence>
<comment type="caution">
    <text evidence="16">The sequence shown here is derived from an EMBL/GenBank/DDBJ whole genome shotgun (WGS) entry which is preliminary data.</text>
</comment>
<dbReference type="Gene3D" id="2.10.25.10">
    <property type="entry name" value="Laminin"/>
    <property type="match status" value="1"/>
</dbReference>
<dbReference type="GO" id="GO:0007409">
    <property type="term" value="P:axonogenesis"/>
    <property type="evidence" value="ECO:0007669"/>
    <property type="project" value="UniProtKB-ARBA"/>
</dbReference>
<dbReference type="SUPFAM" id="SSF57196">
    <property type="entry name" value="EGF/Laminin"/>
    <property type="match status" value="1"/>
</dbReference>
<evidence type="ECO:0000313" key="16">
    <source>
        <dbReference type="EMBL" id="GFU00592.1"/>
    </source>
</evidence>
<dbReference type="FunFam" id="2.10.25.10:FF:000659">
    <property type="entry name" value="Crumbs cell polarity complex component 2b"/>
    <property type="match status" value="1"/>
</dbReference>
<dbReference type="GO" id="GO:0046872">
    <property type="term" value="F:metal ion binding"/>
    <property type="evidence" value="ECO:0007669"/>
    <property type="project" value="UniProtKB-KW"/>
</dbReference>
<keyword evidence="2" id="KW-0217">Developmental protein</keyword>
<keyword evidence="4 14" id="KW-0245">EGF-like domain</keyword>
<evidence type="ECO:0000256" key="2">
    <source>
        <dbReference type="ARBA" id="ARBA00022473"/>
    </source>
</evidence>
<dbReference type="CDD" id="cd00054">
    <property type="entry name" value="EGF_CA"/>
    <property type="match status" value="1"/>
</dbReference>
<reference evidence="16" key="1">
    <citation type="submission" date="2020-08" db="EMBL/GenBank/DDBJ databases">
        <title>Multicomponent nature underlies the extraordinary mechanical properties of spider dragline silk.</title>
        <authorList>
            <person name="Kono N."/>
            <person name="Nakamura H."/>
            <person name="Mori M."/>
            <person name="Yoshida Y."/>
            <person name="Ohtoshi R."/>
            <person name="Malay A.D."/>
            <person name="Moran D.A.P."/>
            <person name="Tomita M."/>
            <person name="Numata K."/>
            <person name="Arakawa K."/>
        </authorList>
    </citation>
    <scope>NUCLEOTIDE SEQUENCE</scope>
</reference>
<keyword evidence="12 14" id="KW-1015">Disulfide bond</keyword>
<dbReference type="OrthoDB" id="6430402at2759"/>
<keyword evidence="11" id="KW-0472">Membrane</keyword>
<name>A0A8X6Q4Z7_NEPPI</name>
<feature type="domain" description="EGF-like" evidence="15">
    <location>
        <begin position="23"/>
        <end position="59"/>
    </location>
</feature>
<evidence type="ECO:0000256" key="11">
    <source>
        <dbReference type="ARBA" id="ARBA00023136"/>
    </source>
</evidence>
<evidence type="ECO:0000256" key="10">
    <source>
        <dbReference type="ARBA" id="ARBA00022989"/>
    </source>
</evidence>
<keyword evidence="10" id="KW-1133">Transmembrane helix</keyword>
<accession>A0A8X6Q4Z7</accession>
<dbReference type="EMBL" id="BMAW01122824">
    <property type="protein sequence ID" value="GFU00592.1"/>
    <property type="molecule type" value="Genomic_DNA"/>
</dbReference>
<evidence type="ECO:0000256" key="7">
    <source>
        <dbReference type="ARBA" id="ARBA00022729"/>
    </source>
</evidence>
<keyword evidence="17" id="KW-1185">Reference proteome</keyword>
<keyword evidence="13" id="KW-0325">Glycoprotein</keyword>
<evidence type="ECO:0000256" key="1">
    <source>
        <dbReference type="ARBA" id="ARBA00004251"/>
    </source>
</evidence>
<evidence type="ECO:0000256" key="9">
    <source>
        <dbReference type="ARBA" id="ARBA00022837"/>
    </source>
</evidence>
<dbReference type="PROSITE" id="PS50026">
    <property type="entry name" value="EGF_3"/>
    <property type="match status" value="1"/>
</dbReference>
<evidence type="ECO:0000256" key="5">
    <source>
        <dbReference type="ARBA" id="ARBA00022692"/>
    </source>
</evidence>
<feature type="disulfide bond" evidence="14">
    <location>
        <begin position="49"/>
        <end position="58"/>
    </location>
</feature>
<keyword evidence="9" id="KW-0106">Calcium</keyword>
<feature type="non-terminal residue" evidence="16">
    <location>
        <position position="1"/>
    </location>
</feature>
<dbReference type="PROSITE" id="PS01186">
    <property type="entry name" value="EGF_2"/>
    <property type="match status" value="1"/>
</dbReference>
<evidence type="ECO:0000256" key="12">
    <source>
        <dbReference type="ARBA" id="ARBA00023157"/>
    </source>
</evidence>
<comment type="subcellular location">
    <subcellularLocation>
        <location evidence="1">Cell membrane</location>
        <topology evidence="1">Single-pass type I membrane protein</topology>
    </subcellularLocation>
</comment>
<evidence type="ECO:0000259" key="15">
    <source>
        <dbReference type="PROSITE" id="PS50026"/>
    </source>
</evidence>
<sequence length="60" mass="6592">MCEVNGQNFRCECRKPFSGKLCGDDPCTDQPCLNGGICLVDKDSFKCYCAAPYSGNRCET</sequence>
<dbReference type="AlphaFoldDB" id="A0A8X6Q4Z7"/>
<evidence type="ECO:0000256" key="14">
    <source>
        <dbReference type="PROSITE-ProRule" id="PRU00076"/>
    </source>
</evidence>
<comment type="caution">
    <text evidence="14">Lacks conserved residue(s) required for the propagation of feature annotation.</text>
</comment>
<gene>
    <name evidence="16" type="ORF">NPIL_423641</name>
</gene>
<dbReference type="Pfam" id="PF00008">
    <property type="entry name" value="EGF"/>
    <property type="match status" value="1"/>
</dbReference>
<keyword evidence="3" id="KW-1003">Cell membrane</keyword>
<dbReference type="Proteomes" id="UP000887013">
    <property type="component" value="Unassembled WGS sequence"/>
</dbReference>
<evidence type="ECO:0000256" key="8">
    <source>
        <dbReference type="ARBA" id="ARBA00022737"/>
    </source>
</evidence>
<proteinExistence type="predicted"/>
<keyword evidence="8" id="KW-0677">Repeat</keyword>
<keyword evidence="5" id="KW-0812">Transmembrane</keyword>
<evidence type="ECO:0000256" key="3">
    <source>
        <dbReference type="ARBA" id="ARBA00022475"/>
    </source>
</evidence>
<protein>
    <recommendedName>
        <fullName evidence="15">EGF-like domain-containing protein</fullName>
    </recommendedName>
</protein>
<dbReference type="PROSITE" id="PS00022">
    <property type="entry name" value="EGF_1"/>
    <property type="match status" value="1"/>
</dbReference>
<dbReference type="SMART" id="SM00181">
    <property type="entry name" value="EGF"/>
    <property type="match status" value="1"/>
</dbReference>
<keyword evidence="6" id="KW-0479">Metal-binding</keyword>